<organism evidence="2 3">
    <name type="scientific">Lampropedia hyalina DSM 16112</name>
    <dbReference type="NCBI Taxonomy" id="1122156"/>
    <lineage>
        <taxon>Bacteria</taxon>
        <taxon>Pseudomonadati</taxon>
        <taxon>Pseudomonadota</taxon>
        <taxon>Betaproteobacteria</taxon>
        <taxon>Burkholderiales</taxon>
        <taxon>Comamonadaceae</taxon>
        <taxon>Lampropedia</taxon>
    </lineage>
</organism>
<sequence>MPTHPNDDMQRQANGMEYGMAFPRPPQFSAEWAQRLLWPALKP</sequence>
<dbReference type="AlphaFoldDB" id="A0A1M4WBT5"/>
<protein>
    <submittedName>
        <fullName evidence="2">Uncharacterized protein</fullName>
    </submittedName>
</protein>
<feature type="region of interest" description="Disordered" evidence="1">
    <location>
        <begin position="1"/>
        <end position="20"/>
    </location>
</feature>
<name>A0A1M4WBT5_9BURK</name>
<feature type="compositionally biased region" description="Basic and acidic residues" evidence="1">
    <location>
        <begin position="1"/>
        <end position="10"/>
    </location>
</feature>
<dbReference type="Proteomes" id="UP000184327">
    <property type="component" value="Unassembled WGS sequence"/>
</dbReference>
<reference evidence="2 3" key="1">
    <citation type="submission" date="2016-11" db="EMBL/GenBank/DDBJ databases">
        <authorList>
            <person name="Jaros S."/>
            <person name="Januszkiewicz K."/>
            <person name="Wedrychowicz H."/>
        </authorList>
    </citation>
    <scope>NUCLEOTIDE SEQUENCE [LARGE SCALE GENOMIC DNA]</scope>
    <source>
        <strain evidence="2 3">DSM 16112</strain>
    </source>
</reference>
<dbReference type="STRING" id="1122156.SAMN02745117_00820"/>
<evidence type="ECO:0000313" key="3">
    <source>
        <dbReference type="Proteomes" id="UP000184327"/>
    </source>
</evidence>
<keyword evidence="3" id="KW-1185">Reference proteome</keyword>
<evidence type="ECO:0000256" key="1">
    <source>
        <dbReference type="SAM" id="MobiDB-lite"/>
    </source>
</evidence>
<accession>A0A1M4WBT5</accession>
<gene>
    <name evidence="2" type="ORF">SAMN02745117_00820</name>
</gene>
<proteinExistence type="predicted"/>
<evidence type="ECO:0000313" key="2">
    <source>
        <dbReference type="EMBL" id="SHE78625.1"/>
    </source>
</evidence>
<dbReference type="EMBL" id="FQUZ01000007">
    <property type="protein sequence ID" value="SHE78625.1"/>
    <property type="molecule type" value="Genomic_DNA"/>
</dbReference>